<keyword evidence="1" id="KW-0805">Transcription regulation</keyword>
<dbReference type="SMART" id="SM00871">
    <property type="entry name" value="AraC_E_bind"/>
    <property type="match status" value="1"/>
</dbReference>
<accession>A0A4S4G0J6</accession>
<evidence type="ECO:0000256" key="2">
    <source>
        <dbReference type="ARBA" id="ARBA00023125"/>
    </source>
</evidence>
<comment type="caution">
    <text evidence="5">The sequence shown here is derived from an EMBL/GenBank/DDBJ whole genome shotgun (WGS) entry which is preliminary data.</text>
</comment>
<feature type="domain" description="HTH araC/xylS-type" evidence="4">
    <location>
        <begin position="58"/>
        <end position="156"/>
    </location>
</feature>
<dbReference type="EMBL" id="SSTJ01000018">
    <property type="protein sequence ID" value="THG36012.1"/>
    <property type="molecule type" value="Genomic_DNA"/>
</dbReference>
<gene>
    <name evidence="5" type="ORF">E5986_10460</name>
</gene>
<dbReference type="SUPFAM" id="SSF55136">
    <property type="entry name" value="Probable bacterial effector-binding domain"/>
    <property type="match status" value="1"/>
</dbReference>
<dbReference type="GO" id="GO:0043565">
    <property type="term" value="F:sequence-specific DNA binding"/>
    <property type="evidence" value="ECO:0007669"/>
    <property type="project" value="InterPro"/>
</dbReference>
<dbReference type="SUPFAM" id="SSF46689">
    <property type="entry name" value="Homeodomain-like"/>
    <property type="match status" value="2"/>
</dbReference>
<dbReference type="InterPro" id="IPR029441">
    <property type="entry name" value="Cass2"/>
</dbReference>
<dbReference type="AlphaFoldDB" id="A0A4S4G0J6"/>
<organism evidence="5 6">
    <name type="scientific">Adlercreutzia caecimuris</name>
    <dbReference type="NCBI Taxonomy" id="671266"/>
    <lineage>
        <taxon>Bacteria</taxon>
        <taxon>Bacillati</taxon>
        <taxon>Actinomycetota</taxon>
        <taxon>Coriobacteriia</taxon>
        <taxon>Eggerthellales</taxon>
        <taxon>Eggerthellaceae</taxon>
        <taxon>Adlercreutzia</taxon>
    </lineage>
</organism>
<dbReference type="Pfam" id="PF12833">
    <property type="entry name" value="HTH_18"/>
    <property type="match status" value="1"/>
</dbReference>
<dbReference type="InterPro" id="IPR011256">
    <property type="entry name" value="Reg_factor_effector_dom_sf"/>
</dbReference>
<dbReference type="PROSITE" id="PS01124">
    <property type="entry name" value="HTH_ARAC_FAMILY_2"/>
    <property type="match status" value="1"/>
</dbReference>
<name>A0A4S4G0J6_9ACTN</name>
<evidence type="ECO:0000259" key="4">
    <source>
        <dbReference type="PROSITE" id="PS01124"/>
    </source>
</evidence>
<reference evidence="5 6" key="1">
    <citation type="submission" date="2019-04" db="EMBL/GenBank/DDBJ databases">
        <title>Microbes associate with the intestines of laboratory mice.</title>
        <authorList>
            <person name="Navarre W."/>
            <person name="Wong E."/>
            <person name="Huang K.C."/>
            <person name="Tropini C."/>
            <person name="Ng K."/>
            <person name="Yu B."/>
        </authorList>
    </citation>
    <scope>NUCLEOTIDE SEQUENCE [LARGE SCALE GENOMIC DNA]</scope>
    <source>
        <strain evidence="5 6">NM80_B27</strain>
    </source>
</reference>
<dbReference type="GO" id="GO:0003700">
    <property type="term" value="F:DNA-binding transcription factor activity"/>
    <property type="evidence" value="ECO:0007669"/>
    <property type="project" value="InterPro"/>
</dbReference>
<dbReference type="PRINTS" id="PR00032">
    <property type="entry name" value="HTHARAC"/>
</dbReference>
<dbReference type="Gene3D" id="3.20.80.10">
    <property type="entry name" value="Regulatory factor, effector binding domain"/>
    <property type="match status" value="1"/>
</dbReference>
<keyword evidence="3" id="KW-0804">Transcription</keyword>
<evidence type="ECO:0000313" key="5">
    <source>
        <dbReference type="EMBL" id="THG36012.1"/>
    </source>
</evidence>
<dbReference type="PANTHER" id="PTHR47504:SF5">
    <property type="entry name" value="RIGHT ORIGIN-BINDING PROTEIN"/>
    <property type="match status" value="1"/>
</dbReference>
<evidence type="ECO:0000256" key="3">
    <source>
        <dbReference type="ARBA" id="ARBA00023163"/>
    </source>
</evidence>
<dbReference type="InterPro" id="IPR020449">
    <property type="entry name" value="Tscrpt_reg_AraC-type_HTH"/>
</dbReference>
<dbReference type="Gene3D" id="1.10.10.60">
    <property type="entry name" value="Homeodomain-like"/>
    <property type="match status" value="2"/>
</dbReference>
<dbReference type="PANTHER" id="PTHR47504">
    <property type="entry name" value="RIGHT ORIGIN-BINDING PROTEIN"/>
    <property type="match status" value="1"/>
</dbReference>
<dbReference type="InterPro" id="IPR018060">
    <property type="entry name" value="HTH_AraC"/>
</dbReference>
<dbReference type="InterPro" id="IPR009057">
    <property type="entry name" value="Homeodomain-like_sf"/>
</dbReference>
<evidence type="ECO:0000256" key="1">
    <source>
        <dbReference type="ARBA" id="ARBA00023015"/>
    </source>
</evidence>
<sequence>MPRVSSACFAMLSYAAGSGVMRGRAQPIFARDMRGRAFSCPVTWMRKEAWMSQLENLNRAMGYVEEHLDGTLDLEELSRIAGCSQYQLQRMFPYLAGVTLSEYVRRRAMTSAAYDLVSTDAKVIDVALRYGYDSPTSFSRAFRSVHGASPSEARLPGTKLKLHPRLAFTLSVKGEEAMDYKIIEQPSFRVVGIPSDNGTWDVESAGAKATEYWAKIGPNVHKVLDLMDGSEPAGLLGVQFCDDGEFDCCMACVATGQPCPEGMEERVVEAATYAVFECVGPMPDAMNELWHRILAEWLLASGYQWASGTDVERYFTPAMTAPDSRSEVWLPVVKA</sequence>
<protein>
    <submittedName>
        <fullName evidence="5">AraC family transcriptional regulator</fullName>
    </submittedName>
</protein>
<dbReference type="InterPro" id="IPR010499">
    <property type="entry name" value="AraC_E-bd"/>
</dbReference>
<keyword evidence="2" id="KW-0238">DNA-binding</keyword>
<proteinExistence type="predicted"/>
<dbReference type="InterPro" id="IPR050959">
    <property type="entry name" value="MarA-like"/>
</dbReference>
<dbReference type="SMART" id="SM00342">
    <property type="entry name" value="HTH_ARAC"/>
    <property type="match status" value="1"/>
</dbReference>
<dbReference type="Pfam" id="PF14526">
    <property type="entry name" value="Cass2"/>
    <property type="match status" value="1"/>
</dbReference>
<evidence type="ECO:0000313" key="6">
    <source>
        <dbReference type="Proteomes" id="UP000308978"/>
    </source>
</evidence>
<dbReference type="Proteomes" id="UP000308978">
    <property type="component" value="Unassembled WGS sequence"/>
</dbReference>